<name>A0A3B0XI20_9ZZZZ</name>
<dbReference type="InterPro" id="IPR007730">
    <property type="entry name" value="SPOR-like_dom"/>
</dbReference>
<dbReference type="SUPFAM" id="SSF110997">
    <property type="entry name" value="Sporulation related repeat"/>
    <property type="match status" value="1"/>
</dbReference>
<accession>A0A3B0XI20</accession>
<gene>
    <name evidence="2" type="ORF">MNBD_GAMMA08-516</name>
</gene>
<protein>
    <recommendedName>
        <fullName evidence="1">SPOR domain-containing protein</fullName>
    </recommendedName>
</protein>
<proteinExistence type="predicted"/>
<organism evidence="2">
    <name type="scientific">hydrothermal vent metagenome</name>
    <dbReference type="NCBI Taxonomy" id="652676"/>
    <lineage>
        <taxon>unclassified sequences</taxon>
        <taxon>metagenomes</taxon>
        <taxon>ecological metagenomes</taxon>
    </lineage>
</organism>
<evidence type="ECO:0000313" key="2">
    <source>
        <dbReference type="EMBL" id="VAW63883.1"/>
    </source>
</evidence>
<dbReference type="EMBL" id="UOFH01000260">
    <property type="protein sequence ID" value="VAW63883.1"/>
    <property type="molecule type" value="Genomic_DNA"/>
</dbReference>
<dbReference type="InterPro" id="IPR036680">
    <property type="entry name" value="SPOR-like_sf"/>
</dbReference>
<dbReference type="AlphaFoldDB" id="A0A3B0XI20"/>
<reference evidence="2" key="1">
    <citation type="submission" date="2018-06" db="EMBL/GenBank/DDBJ databases">
        <authorList>
            <person name="Zhirakovskaya E."/>
        </authorList>
    </citation>
    <scope>NUCLEOTIDE SEQUENCE</scope>
</reference>
<evidence type="ECO:0000259" key="1">
    <source>
        <dbReference type="Pfam" id="PF05036"/>
    </source>
</evidence>
<sequence length="232" mass="26488">MRILLAFIVILNLLYMGWEYINPVSVGNTVKPLSADLKKLELLHEPKVLEPPVAEVSAIENESKNKVQESVEPQPVVGSVSCYTLGPFKDESIMQQLRESIAEYVSDISVRKRQESEKHRYWVYMPALSDRKQAKLMAKNLRQKGINDFYIVLSGVAKNGISLGHFRNPKHANRRMKKVADLGFDVEIKVIYRDYDIYWLDYQVESANGEEAFSVDEYASDGVSQLVRDCKA</sequence>
<feature type="domain" description="SPOR" evidence="1">
    <location>
        <begin position="120"/>
        <end position="184"/>
    </location>
</feature>
<dbReference type="Pfam" id="PF05036">
    <property type="entry name" value="SPOR"/>
    <property type="match status" value="1"/>
</dbReference>
<dbReference type="GO" id="GO:0042834">
    <property type="term" value="F:peptidoglycan binding"/>
    <property type="evidence" value="ECO:0007669"/>
    <property type="project" value="InterPro"/>
</dbReference>